<dbReference type="InterPro" id="IPR011622">
    <property type="entry name" value="7TMR_DISM_rcpt_extracell_dom2"/>
</dbReference>
<dbReference type="PANTHER" id="PTHR43047:SF72">
    <property type="entry name" value="OSMOSENSING HISTIDINE PROTEIN KINASE SLN1"/>
    <property type="match status" value="1"/>
</dbReference>
<sequence>MPSKYVIKRLYRSALFVLLCFLSAESLSAQLIINNKRNNESFSIHNQTEYIDVEQSNFTLGQILHNKSLHFLPMKSENMDFGFTNHNFWFRFQLVNTTDEETIYFFETARPITDKAELYTIKSNHQITRYQSGDAIPFDKKSFNHRKTIFKIVLQPHEKQQFYLHIKSDGEMLSMPVILHSLENLLEVTSFEQFIFGFFYGILIIAAVLYLFFFFAMRDNTFLYYSMYVVFIGLLQFAVDGYFFQFITPQSGWLSLHAVLLFACVANFFLGRYAQVFLKIRVYSQFLNTAFYVIYVLDFLLLLSLFLIENHQYAYPIANILGLILLLLIVTSQALIYIRTQTIDRFFAVGIFFLISGFVVFILKNFSLLPLTFWTENASKLGTGLEVVFLSLSMANLIRNLKNEREELQTLALQRSEEMNELKSYFLSNISHELRTPLNAIMSLSDTIAAEVENQTVKSNCDVIKYSSKSLLNSVNDILDFSKIEKGELKLEIQPFSLTKSMEHIKNTAMVTSKEKDLEIKFLLSDDLPDNLLGDAIRYEQIANNIINNAIKFTKEGTIKIELTSTPNGENQVKLQLKVTDSGIGIPKEKMNSIFDSFSQESINNKRKFGGLGLGLYIVKNLVDIHNGKVDIRSQQGLGTICTIDLNFETIKDKPKAVIPESNTNYDLKGKRILVVEDNIMNQMVIKMITKNWMNTEVVFANNGEEGVNKLKSNPFDIVLMDLQMPVMDGYEATIAIRKGDAGEENKNIPIIAVTADVMESTKVRVLEIGMNKYLSKPVDKEVLYENIKSLVELAIT</sequence>
<dbReference type="GO" id="GO:0009927">
    <property type="term" value="F:histidine phosphotransfer kinase activity"/>
    <property type="evidence" value="ECO:0007669"/>
    <property type="project" value="TreeGrafter"/>
</dbReference>
<comment type="caution">
    <text evidence="12">The sequence shown here is derived from an EMBL/GenBank/DDBJ whole genome shotgun (WGS) entry which is preliminary data.</text>
</comment>
<evidence type="ECO:0000256" key="2">
    <source>
        <dbReference type="ARBA" id="ARBA00012438"/>
    </source>
</evidence>
<dbReference type="GO" id="GO:0005886">
    <property type="term" value="C:plasma membrane"/>
    <property type="evidence" value="ECO:0007669"/>
    <property type="project" value="TreeGrafter"/>
</dbReference>
<dbReference type="RefSeq" id="WP_131476598.1">
    <property type="nucleotide sequence ID" value="NZ_SJPE01000013.1"/>
</dbReference>
<evidence type="ECO:0000259" key="11">
    <source>
        <dbReference type="PROSITE" id="PS50110"/>
    </source>
</evidence>
<dbReference type="InterPro" id="IPR036097">
    <property type="entry name" value="HisK_dim/P_sf"/>
</dbReference>
<dbReference type="Pfam" id="PF07696">
    <property type="entry name" value="7TMR-DISMED2"/>
    <property type="match status" value="1"/>
</dbReference>
<feature type="transmembrane region" description="Helical" evidence="8">
    <location>
        <begin position="194"/>
        <end position="215"/>
    </location>
</feature>
<evidence type="ECO:0000313" key="13">
    <source>
        <dbReference type="Proteomes" id="UP000293300"/>
    </source>
</evidence>
<evidence type="ECO:0000256" key="6">
    <source>
        <dbReference type="PROSITE-ProRule" id="PRU00169"/>
    </source>
</evidence>
<name>A0A4Q9YSQ8_9FLAO</name>
<keyword evidence="8" id="KW-1133">Transmembrane helix</keyword>
<dbReference type="InterPro" id="IPR011006">
    <property type="entry name" value="CheY-like_superfamily"/>
</dbReference>
<comment type="catalytic activity">
    <reaction evidence="1">
        <text>ATP + protein L-histidine = ADP + protein N-phospho-L-histidine.</text>
        <dbReference type="EC" id="2.7.13.3"/>
    </reaction>
</comment>
<gene>
    <name evidence="12" type="ORF">EZL74_10650</name>
</gene>
<proteinExistence type="predicted"/>
<dbReference type="CDD" id="cd00082">
    <property type="entry name" value="HisKA"/>
    <property type="match status" value="1"/>
</dbReference>
<dbReference type="GO" id="GO:0000155">
    <property type="term" value="F:phosphorelay sensor kinase activity"/>
    <property type="evidence" value="ECO:0007669"/>
    <property type="project" value="InterPro"/>
</dbReference>
<keyword evidence="13" id="KW-1185">Reference proteome</keyword>
<dbReference type="PANTHER" id="PTHR43047">
    <property type="entry name" value="TWO-COMPONENT HISTIDINE PROTEIN KINASE"/>
    <property type="match status" value="1"/>
</dbReference>
<evidence type="ECO:0000256" key="1">
    <source>
        <dbReference type="ARBA" id="ARBA00000085"/>
    </source>
</evidence>
<feature type="transmembrane region" description="Helical" evidence="8">
    <location>
        <begin position="314"/>
        <end position="338"/>
    </location>
</feature>
<dbReference type="EMBL" id="SJPE01000013">
    <property type="protein sequence ID" value="TBX66633.1"/>
    <property type="molecule type" value="Genomic_DNA"/>
</dbReference>
<feature type="transmembrane region" description="Helical" evidence="8">
    <location>
        <begin position="345"/>
        <end position="366"/>
    </location>
</feature>
<dbReference type="Pfam" id="PF02518">
    <property type="entry name" value="HATPase_c"/>
    <property type="match status" value="1"/>
</dbReference>
<accession>A0A4Q9YSQ8</accession>
<dbReference type="SUPFAM" id="SSF47384">
    <property type="entry name" value="Homodimeric domain of signal transducing histidine kinase"/>
    <property type="match status" value="1"/>
</dbReference>
<keyword evidence="5 12" id="KW-0418">Kinase</keyword>
<dbReference type="Pfam" id="PF00512">
    <property type="entry name" value="HisKA"/>
    <property type="match status" value="1"/>
</dbReference>
<feature type="domain" description="Histidine kinase" evidence="10">
    <location>
        <begin position="429"/>
        <end position="650"/>
    </location>
</feature>
<dbReference type="FunFam" id="3.30.565.10:FF:000010">
    <property type="entry name" value="Sensor histidine kinase RcsC"/>
    <property type="match status" value="1"/>
</dbReference>
<evidence type="ECO:0000256" key="9">
    <source>
        <dbReference type="SAM" id="SignalP"/>
    </source>
</evidence>
<evidence type="ECO:0000313" key="12">
    <source>
        <dbReference type="EMBL" id="TBX66633.1"/>
    </source>
</evidence>
<dbReference type="Gene3D" id="1.10.287.130">
    <property type="match status" value="1"/>
</dbReference>
<keyword evidence="7" id="KW-0175">Coiled coil</keyword>
<feature type="transmembrane region" description="Helical" evidence="8">
    <location>
        <begin position="253"/>
        <end position="274"/>
    </location>
</feature>
<evidence type="ECO:0000256" key="3">
    <source>
        <dbReference type="ARBA" id="ARBA00022553"/>
    </source>
</evidence>
<feature type="domain" description="Response regulatory" evidence="11">
    <location>
        <begin position="672"/>
        <end position="792"/>
    </location>
</feature>
<dbReference type="PROSITE" id="PS50110">
    <property type="entry name" value="RESPONSE_REGULATORY"/>
    <property type="match status" value="1"/>
</dbReference>
<dbReference type="OrthoDB" id="9816309at2"/>
<organism evidence="12 13">
    <name type="scientific">Flavobacterium silvisoli</name>
    <dbReference type="NCBI Taxonomy" id="2529433"/>
    <lineage>
        <taxon>Bacteria</taxon>
        <taxon>Pseudomonadati</taxon>
        <taxon>Bacteroidota</taxon>
        <taxon>Flavobacteriia</taxon>
        <taxon>Flavobacteriales</taxon>
        <taxon>Flavobacteriaceae</taxon>
        <taxon>Flavobacterium</taxon>
    </lineage>
</organism>
<dbReference type="Gene3D" id="3.40.50.2300">
    <property type="match status" value="1"/>
</dbReference>
<dbReference type="InterPro" id="IPR004358">
    <property type="entry name" value="Sig_transdc_His_kin-like_C"/>
</dbReference>
<dbReference type="PROSITE" id="PS50109">
    <property type="entry name" value="HIS_KIN"/>
    <property type="match status" value="1"/>
</dbReference>
<feature type="signal peptide" evidence="9">
    <location>
        <begin position="1"/>
        <end position="29"/>
    </location>
</feature>
<dbReference type="InterPro" id="IPR003661">
    <property type="entry name" value="HisK_dim/P_dom"/>
</dbReference>
<feature type="modified residue" description="4-aspartylphosphate" evidence="6">
    <location>
        <position position="722"/>
    </location>
</feature>
<evidence type="ECO:0000256" key="7">
    <source>
        <dbReference type="SAM" id="Coils"/>
    </source>
</evidence>
<evidence type="ECO:0000256" key="8">
    <source>
        <dbReference type="SAM" id="Phobius"/>
    </source>
</evidence>
<keyword evidence="8" id="KW-0472">Membrane</keyword>
<dbReference type="Pfam" id="PF07695">
    <property type="entry name" value="7TMR-DISM_7TM"/>
    <property type="match status" value="1"/>
</dbReference>
<feature type="transmembrane region" description="Helical" evidence="8">
    <location>
        <begin position="222"/>
        <end position="247"/>
    </location>
</feature>
<feature type="coiled-coil region" evidence="7">
    <location>
        <begin position="394"/>
        <end position="421"/>
    </location>
</feature>
<dbReference type="InterPro" id="IPR036890">
    <property type="entry name" value="HATPase_C_sf"/>
</dbReference>
<feature type="chain" id="PRO_5020478012" description="histidine kinase" evidence="9">
    <location>
        <begin position="30"/>
        <end position="797"/>
    </location>
</feature>
<dbReference type="Proteomes" id="UP000293300">
    <property type="component" value="Unassembled WGS sequence"/>
</dbReference>
<dbReference type="Gene3D" id="2.60.40.2380">
    <property type="match status" value="1"/>
</dbReference>
<dbReference type="SUPFAM" id="SSF52172">
    <property type="entry name" value="CheY-like"/>
    <property type="match status" value="1"/>
</dbReference>
<dbReference type="Gene3D" id="3.30.565.10">
    <property type="entry name" value="Histidine kinase-like ATPase, C-terminal domain"/>
    <property type="match status" value="1"/>
</dbReference>
<dbReference type="SMART" id="SM00448">
    <property type="entry name" value="REC"/>
    <property type="match status" value="1"/>
</dbReference>
<protein>
    <recommendedName>
        <fullName evidence="2">histidine kinase</fullName>
        <ecNumber evidence="2">2.7.13.3</ecNumber>
    </recommendedName>
</protein>
<reference evidence="12 13" key="1">
    <citation type="submission" date="2019-02" db="EMBL/GenBank/DDBJ databases">
        <title>Flavobacterium sp. RD-2-33 isolated from forest soil.</title>
        <authorList>
            <person name="Chaudhary D.K."/>
        </authorList>
    </citation>
    <scope>NUCLEOTIDE SEQUENCE [LARGE SCALE GENOMIC DNA]</scope>
    <source>
        <strain evidence="12 13">RD-2-33</strain>
    </source>
</reference>
<keyword evidence="4" id="KW-0808">Transferase</keyword>
<dbReference type="CDD" id="cd17546">
    <property type="entry name" value="REC_hyHK_CKI1_RcsC-like"/>
    <property type="match status" value="1"/>
</dbReference>
<dbReference type="EC" id="2.7.13.3" evidence="2"/>
<dbReference type="AlphaFoldDB" id="A0A4Q9YSQ8"/>
<keyword evidence="9" id="KW-0732">Signal</keyword>
<keyword evidence="3 6" id="KW-0597">Phosphoprotein</keyword>
<dbReference type="SMART" id="SM00388">
    <property type="entry name" value="HisKA"/>
    <property type="match status" value="1"/>
</dbReference>
<dbReference type="SMART" id="SM00387">
    <property type="entry name" value="HATPase_c"/>
    <property type="match status" value="1"/>
</dbReference>
<evidence type="ECO:0000256" key="5">
    <source>
        <dbReference type="ARBA" id="ARBA00022777"/>
    </source>
</evidence>
<dbReference type="InterPro" id="IPR005467">
    <property type="entry name" value="His_kinase_dom"/>
</dbReference>
<dbReference type="Pfam" id="PF00072">
    <property type="entry name" value="Response_reg"/>
    <property type="match status" value="1"/>
</dbReference>
<dbReference type="InterPro" id="IPR003594">
    <property type="entry name" value="HATPase_dom"/>
</dbReference>
<evidence type="ECO:0000256" key="4">
    <source>
        <dbReference type="ARBA" id="ARBA00022679"/>
    </source>
</evidence>
<feature type="transmembrane region" description="Helical" evidence="8">
    <location>
        <begin position="286"/>
        <end position="308"/>
    </location>
</feature>
<dbReference type="InterPro" id="IPR011623">
    <property type="entry name" value="7TMR_DISM_rcpt_extracell_dom1"/>
</dbReference>
<evidence type="ECO:0000259" key="10">
    <source>
        <dbReference type="PROSITE" id="PS50109"/>
    </source>
</evidence>
<dbReference type="SUPFAM" id="SSF55874">
    <property type="entry name" value="ATPase domain of HSP90 chaperone/DNA topoisomerase II/histidine kinase"/>
    <property type="match status" value="1"/>
</dbReference>
<dbReference type="PRINTS" id="PR00344">
    <property type="entry name" value="BCTRLSENSOR"/>
</dbReference>
<keyword evidence="8" id="KW-0812">Transmembrane</keyword>
<dbReference type="InterPro" id="IPR001789">
    <property type="entry name" value="Sig_transdc_resp-reg_receiver"/>
</dbReference>